<dbReference type="InterPro" id="IPR001387">
    <property type="entry name" value="Cro/C1-type_HTH"/>
</dbReference>
<dbReference type="Gene3D" id="2.10.109.10">
    <property type="entry name" value="Umud Fragment, subunit A"/>
    <property type="match status" value="1"/>
</dbReference>
<keyword evidence="1" id="KW-0805">Transcription regulation</keyword>
<dbReference type="CDD" id="cd06529">
    <property type="entry name" value="S24_LexA-like"/>
    <property type="match status" value="1"/>
</dbReference>
<evidence type="ECO:0000256" key="3">
    <source>
        <dbReference type="ARBA" id="ARBA00023163"/>
    </source>
</evidence>
<dbReference type="PANTHER" id="PTHR40661:SF3">
    <property type="entry name" value="FELS-1 PROPHAGE TRANSCRIPTIONAL REGULATOR"/>
    <property type="match status" value="1"/>
</dbReference>
<dbReference type="GO" id="GO:0003677">
    <property type="term" value="F:DNA binding"/>
    <property type="evidence" value="ECO:0007669"/>
    <property type="project" value="UniProtKB-KW"/>
</dbReference>
<feature type="domain" description="HTH cro/C1-type" evidence="4">
    <location>
        <begin position="14"/>
        <end position="68"/>
    </location>
</feature>
<dbReference type="CDD" id="cd00093">
    <property type="entry name" value="HTH_XRE"/>
    <property type="match status" value="1"/>
</dbReference>
<dbReference type="SUPFAM" id="SSF47413">
    <property type="entry name" value="lambda repressor-like DNA-binding domains"/>
    <property type="match status" value="1"/>
</dbReference>
<proteinExistence type="predicted"/>
<sequence length="227" mass="25607">MSNDITKKIFSRNLDKLIKKQGKTVMDLSEELGISYSTVSDWKNGKKMPRGGSLQKLSDYFGVNLSVLLEEDTDSHLRSPQEISYDEIELPLYGDVAAGALAELESVDVWDVETVKLPKLLLQKYASNDNLFAMKVNGDSMDKIIPNGSLIVVKPIEQSLYKDGDIVVFSYNGEYSLKKYRPNVMENFVIFESDSKNPDFKNIPINEEELAKEANMYGKVVLYIVSL</sequence>
<dbReference type="SUPFAM" id="SSF51306">
    <property type="entry name" value="LexA/Signal peptidase"/>
    <property type="match status" value="1"/>
</dbReference>
<evidence type="ECO:0000256" key="1">
    <source>
        <dbReference type="ARBA" id="ARBA00023015"/>
    </source>
</evidence>
<evidence type="ECO:0000313" key="5">
    <source>
        <dbReference type="EMBL" id="SPP28427.1"/>
    </source>
</evidence>
<dbReference type="Gene3D" id="1.10.260.40">
    <property type="entry name" value="lambda repressor-like DNA-binding domains"/>
    <property type="match status" value="1"/>
</dbReference>
<dbReference type="Pfam" id="PF01381">
    <property type="entry name" value="HTH_3"/>
    <property type="match status" value="1"/>
</dbReference>
<dbReference type="InterPro" id="IPR036286">
    <property type="entry name" value="LexA/Signal_pep-like_sf"/>
</dbReference>
<evidence type="ECO:0000313" key="6">
    <source>
        <dbReference type="Proteomes" id="UP000270190"/>
    </source>
</evidence>
<dbReference type="InterPro" id="IPR015927">
    <property type="entry name" value="Peptidase_S24_S26A/B/C"/>
</dbReference>
<dbReference type="InterPro" id="IPR010982">
    <property type="entry name" value="Lambda_DNA-bd_dom_sf"/>
</dbReference>
<reference evidence="6" key="1">
    <citation type="submission" date="2018-04" db="EMBL/GenBank/DDBJ databases">
        <authorList>
            <person name="Illikoud N."/>
        </authorList>
    </citation>
    <scope>NUCLEOTIDE SEQUENCE [LARGE SCALE GENOMIC DNA]</scope>
</reference>
<organism evidence="5 6">
    <name type="scientific">Brochothrix thermosphacta</name>
    <name type="common">Microbacterium thermosphactum</name>
    <dbReference type="NCBI Taxonomy" id="2756"/>
    <lineage>
        <taxon>Bacteria</taxon>
        <taxon>Bacillati</taxon>
        <taxon>Bacillota</taxon>
        <taxon>Bacilli</taxon>
        <taxon>Bacillales</taxon>
        <taxon>Listeriaceae</taxon>
        <taxon>Brochothrix</taxon>
    </lineage>
</organism>
<dbReference type="PANTHER" id="PTHR40661">
    <property type="match status" value="1"/>
</dbReference>
<evidence type="ECO:0000259" key="4">
    <source>
        <dbReference type="PROSITE" id="PS50943"/>
    </source>
</evidence>
<name>A0A2X0S220_BROTH</name>
<accession>A0A2X0S220</accession>
<dbReference type="AlphaFoldDB" id="A0A2X0S220"/>
<dbReference type="SMART" id="SM00530">
    <property type="entry name" value="HTH_XRE"/>
    <property type="match status" value="1"/>
</dbReference>
<dbReference type="Proteomes" id="UP000270190">
    <property type="component" value="Unassembled WGS sequence"/>
</dbReference>
<protein>
    <recommendedName>
        <fullName evidence="4">HTH cro/C1-type domain-containing protein</fullName>
    </recommendedName>
</protein>
<keyword evidence="2" id="KW-0238">DNA-binding</keyword>
<dbReference type="InterPro" id="IPR039418">
    <property type="entry name" value="LexA-like"/>
</dbReference>
<dbReference type="RefSeq" id="WP_120487783.1">
    <property type="nucleotide sequence ID" value="NZ_OUNC01000013.1"/>
</dbReference>
<gene>
    <name evidence="5" type="ORF">BTBSAS_200014</name>
</gene>
<dbReference type="EMBL" id="OUNC01000013">
    <property type="protein sequence ID" value="SPP28427.1"/>
    <property type="molecule type" value="Genomic_DNA"/>
</dbReference>
<dbReference type="Pfam" id="PF00717">
    <property type="entry name" value="Peptidase_S24"/>
    <property type="match status" value="1"/>
</dbReference>
<evidence type="ECO:0000256" key="2">
    <source>
        <dbReference type="ARBA" id="ARBA00023125"/>
    </source>
</evidence>
<dbReference type="PROSITE" id="PS50943">
    <property type="entry name" value="HTH_CROC1"/>
    <property type="match status" value="1"/>
</dbReference>
<keyword evidence="3" id="KW-0804">Transcription</keyword>